<accession>A0A2J7QSD7</accession>
<name>A0A2J7QSD7_9NEOP</name>
<dbReference type="PANTHER" id="PTHR21527">
    <property type="entry name" value="NUCLEOPORIN NUP35"/>
    <property type="match status" value="1"/>
</dbReference>
<dbReference type="GO" id="GO:0051028">
    <property type="term" value="P:mRNA transport"/>
    <property type="evidence" value="ECO:0007669"/>
    <property type="project" value="UniProtKB-UniRule"/>
</dbReference>
<sequence length="319" mass="34343">MEPMTLGSPVGSQASPGFTSPYLPEFLTGDSTPGSTTAQNIAGTPRKTSKHVSFGSLPTMRSSTPDAMESHKPRGAQLMLNAPHTPVEKSGGPPTRDLFDTLTSPAQFHTPTSSHESSFQYINSLPEASHCGIDEARNTWVTIFGFPPSAAAFILTQFSHYGSILEKNIPAKGNWMHVRYQTKLECRKALSNNGKVFGGTIMIGVMLCKDQEILNNARNKENVPCQRIAFVESTSGTAGARGTPNQLLSSPASSIASPKWFNASTLSYPGTPNSNITDVRPLGQAYRMAQAGSEVLEQTNIPQRSTGLVSKAMEYVFGW</sequence>
<organism evidence="12 13">
    <name type="scientific">Cryptotermes secundus</name>
    <dbReference type="NCBI Taxonomy" id="105785"/>
    <lineage>
        <taxon>Eukaryota</taxon>
        <taxon>Metazoa</taxon>
        <taxon>Ecdysozoa</taxon>
        <taxon>Arthropoda</taxon>
        <taxon>Hexapoda</taxon>
        <taxon>Insecta</taxon>
        <taxon>Pterygota</taxon>
        <taxon>Neoptera</taxon>
        <taxon>Polyneoptera</taxon>
        <taxon>Dictyoptera</taxon>
        <taxon>Blattodea</taxon>
        <taxon>Blattoidea</taxon>
        <taxon>Termitoidae</taxon>
        <taxon>Kalotermitidae</taxon>
        <taxon>Cryptotermitinae</taxon>
        <taxon>Cryptotermes</taxon>
    </lineage>
</organism>
<dbReference type="AlphaFoldDB" id="A0A2J7QSD7"/>
<evidence type="ECO:0000313" key="13">
    <source>
        <dbReference type="Proteomes" id="UP000235965"/>
    </source>
</evidence>
<evidence type="ECO:0000313" key="12">
    <source>
        <dbReference type="EMBL" id="PNF31485.1"/>
    </source>
</evidence>
<proteinExistence type="inferred from homology"/>
<dbReference type="EMBL" id="NEVH01011876">
    <property type="protein sequence ID" value="PNF31487.1"/>
    <property type="molecule type" value="Genomic_DNA"/>
</dbReference>
<evidence type="ECO:0000256" key="2">
    <source>
        <dbReference type="ARBA" id="ARBA00009454"/>
    </source>
</evidence>
<evidence type="ECO:0000256" key="4">
    <source>
        <dbReference type="ARBA" id="ARBA00022816"/>
    </source>
</evidence>
<keyword evidence="7 9" id="KW-0906">Nuclear pore complex</keyword>
<dbReference type="PROSITE" id="PS51472">
    <property type="entry name" value="RRM_NUP35"/>
    <property type="match status" value="1"/>
</dbReference>
<evidence type="ECO:0000256" key="8">
    <source>
        <dbReference type="ARBA" id="ARBA00023242"/>
    </source>
</evidence>
<feature type="compositionally biased region" description="Polar residues" evidence="10">
    <location>
        <begin position="29"/>
        <end position="42"/>
    </location>
</feature>
<feature type="region of interest" description="Disordered" evidence="10">
    <location>
        <begin position="1"/>
        <end position="71"/>
    </location>
</feature>
<keyword evidence="6 9" id="KW-0811">Translocation</keyword>
<comment type="function">
    <text evidence="9">Functions as a component of the nuclear pore complex (NPC).</text>
</comment>
<dbReference type="PANTHER" id="PTHR21527:SF6">
    <property type="entry name" value="NUCLEOPORIN NUP35"/>
    <property type="match status" value="1"/>
</dbReference>
<feature type="domain" description="RRM Nup35-type" evidence="11">
    <location>
        <begin position="135"/>
        <end position="215"/>
    </location>
</feature>
<dbReference type="SUPFAM" id="SSF54928">
    <property type="entry name" value="RNA-binding domain, RBD"/>
    <property type="match status" value="1"/>
</dbReference>
<dbReference type="GO" id="GO:0031965">
    <property type="term" value="C:nuclear membrane"/>
    <property type="evidence" value="ECO:0007669"/>
    <property type="project" value="InterPro"/>
</dbReference>
<dbReference type="InterPro" id="IPR007846">
    <property type="entry name" value="RRM_NUP35_dom"/>
</dbReference>
<evidence type="ECO:0000256" key="6">
    <source>
        <dbReference type="ARBA" id="ARBA00023010"/>
    </source>
</evidence>
<dbReference type="Proteomes" id="UP000235965">
    <property type="component" value="Unassembled WGS sequence"/>
</dbReference>
<evidence type="ECO:0000256" key="9">
    <source>
        <dbReference type="PIRNR" id="PIRNR038119"/>
    </source>
</evidence>
<dbReference type="GO" id="GO:0006607">
    <property type="term" value="P:NLS-bearing protein import into nucleus"/>
    <property type="evidence" value="ECO:0007669"/>
    <property type="project" value="TreeGrafter"/>
</dbReference>
<dbReference type="FunCoup" id="A0A2J7QSD7">
    <property type="interactions" value="1520"/>
</dbReference>
<evidence type="ECO:0000259" key="11">
    <source>
        <dbReference type="PROSITE" id="PS51472"/>
    </source>
</evidence>
<keyword evidence="13" id="KW-1185">Reference proteome</keyword>
<dbReference type="PIRSF" id="PIRSF038119">
    <property type="entry name" value="Nucleoporin_NUP53"/>
    <property type="match status" value="1"/>
</dbReference>
<protein>
    <recommendedName>
        <fullName evidence="9">Nucleoporin NUP53</fullName>
    </recommendedName>
</protein>
<dbReference type="GO" id="GO:0006999">
    <property type="term" value="P:nuclear pore organization"/>
    <property type="evidence" value="ECO:0007669"/>
    <property type="project" value="TreeGrafter"/>
</dbReference>
<evidence type="ECO:0000256" key="1">
    <source>
        <dbReference type="ARBA" id="ARBA00004567"/>
    </source>
</evidence>
<dbReference type="GO" id="GO:0005543">
    <property type="term" value="F:phospholipid binding"/>
    <property type="evidence" value="ECO:0007669"/>
    <property type="project" value="TreeGrafter"/>
</dbReference>
<evidence type="ECO:0000256" key="5">
    <source>
        <dbReference type="ARBA" id="ARBA00022927"/>
    </source>
</evidence>
<comment type="similarity">
    <text evidence="2 9">Belongs to the Nup35 family.</text>
</comment>
<dbReference type="GO" id="GO:0044615">
    <property type="term" value="C:nuclear pore nuclear basket"/>
    <property type="evidence" value="ECO:0007669"/>
    <property type="project" value="TreeGrafter"/>
</dbReference>
<dbReference type="GO" id="GO:0017056">
    <property type="term" value="F:structural constituent of nuclear pore"/>
    <property type="evidence" value="ECO:0007669"/>
    <property type="project" value="InterPro"/>
</dbReference>
<dbReference type="GO" id="GO:0044613">
    <property type="term" value="C:nuclear pore central transport channel"/>
    <property type="evidence" value="ECO:0007669"/>
    <property type="project" value="TreeGrafter"/>
</dbReference>
<dbReference type="OrthoDB" id="3365060at2759"/>
<evidence type="ECO:0000256" key="3">
    <source>
        <dbReference type="ARBA" id="ARBA00022448"/>
    </source>
</evidence>
<comment type="subcellular location">
    <subcellularLocation>
        <location evidence="1 9">Nucleus</location>
        <location evidence="1 9">Nuclear pore complex</location>
    </subcellularLocation>
</comment>
<dbReference type="EMBL" id="NEVH01011876">
    <property type="protein sequence ID" value="PNF31485.1"/>
    <property type="molecule type" value="Genomic_DNA"/>
</dbReference>
<comment type="caution">
    <text evidence="12">The sequence shown here is derived from an EMBL/GenBank/DDBJ whole genome shotgun (WGS) entry which is preliminary data.</text>
</comment>
<dbReference type="GO" id="GO:0003676">
    <property type="term" value="F:nucleic acid binding"/>
    <property type="evidence" value="ECO:0007669"/>
    <property type="project" value="InterPro"/>
</dbReference>
<dbReference type="EMBL" id="NEVH01011876">
    <property type="protein sequence ID" value="PNF31484.1"/>
    <property type="molecule type" value="Genomic_DNA"/>
</dbReference>
<dbReference type="STRING" id="105785.A0A2J7QSD7"/>
<reference evidence="12 13" key="1">
    <citation type="submission" date="2017-12" db="EMBL/GenBank/DDBJ databases">
        <title>Hemimetabolous genomes reveal molecular basis of termite eusociality.</title>
        <authorList>
            <person name="Harrison M.C."/>
            <person name="Jongepier E."/>
            <person name="Robertson H.M."/>
            <person name="Arning N."/>
            <person name="Bitard-Feildel T."/>
            <person name="Chao H."/>
            <person name="Childers C.P."/>
            <person name="Dinh H."/>
            <person name="Doddapaneni H."/>
            <person name="Dugan S."/>
            <person name="Gowin J."/>
            <person name="Greiner C."/>
            <person name="Han Y."/>
            <person name="Hu H."/>
            <person name="Hughes D.S.T."/>
            <person name="Huylmans A.-K."/>
            <person name="Kemena C."/>
            <person name="Kremer L.P.M."/>
            <person name="Lee S.L."/>
            <person name="Lopez-Ezquerra A."/>
            <person name="Mallet L."/>
            <person name="Monroy-Kuhn J.M."/>
            <person name="Moser A."/>
            <person name="Murali S.C."/>
            <person name="Muzny D.M."/>
            <person name="Otani S."/>
            <person name="Piulachs M.-D."/>
            <person name="Poelchau M."/>
            <person name="Qu J."/>
            <person name="Schaub F."/>
            <person name="Wada-Katsumata A."/>
            <person name="Worley K.C."/>
            <person name="Xie Q."/>
            <person name="Ylla G."/>
            <person name="Poulsen M."/>
            <person name="Gibbs R.A."/>
            <person name="Schal C."/>
            <person name="Richards S."/>
            <person name="Belles X."/>
            <person name="Korb J."/>
            <person name="Bornberg-Bauer E."/>
        </authorList>
    </citation>
    <scope>NUCLEOTIDE SEQUENCE [LARGE SCALE GENOMIC DNA]</scope>
    <source>
        <tissue evidence="12">Whole body</tissue>
    </source>
</reference>
<evidence type="ECO:0000256" key="10">
    <source>
        <dbReference type="SAM" id="MobiDB-lite"/>
    </source>
</evidence>
<dbReference type="Gene3D" id="3.30.70.330">
    <property type="match status" value="1"/>
</dbReference>
<keyword evidence="5 9" id="KW-0653">Protein transport</keyword>
<gene>
    <name evidence="12" type="ORF">B7P43_G00753</name>
</gene>
<dbReference type="FunFam" id="3.30.70.330:FF:000095">
    <property type="entry name" value="Putative Nucleoporin NUP53"/>
    <property type="match status" value="1"/>
</dbReference>
<dbReference type="InterPro" id="IPR012677">
    <property type="entry name" value="Nucleotide-bd_a/b_plait_sf"/>
</dbReference>
<dbReference type="EMBL" id="NEVH01011876">
    <property type="protein sequence ID" value="PNF31486.1"/>
    <property type="molecule type" value="Genomic_DNA"/>
</dbReference>
<dbReference type="InParanoid" id="A0A2J7QSD7"/>
<dbReference type="Pfam" id="PF05172">
    <property type="entry name" value="RRM_Nup35"/>
    <property type="match status" value="1"/>
</dbReference>
<dbReference type="InterPro" id="IPR017389">
    <property type="entry name" value="Nucleoporin_NUP53"/>
</dbReference>
<keyword evidence="3 9" id="KW-0813">Transport</keyword>
<keyword evidence="4 9" id="KW-0509">mRNA transport</keyword>
<dbReference type="InterPro" id="IPR035979">
    <property type="entry name" value="RBD_domain_sf"/>
</dbReference>
<evidence type="ECO:0000256" key="7">
    <source>
        <dbReference type="ARBA" id="ARBA00023132"/>
    </source>
</evidence>
<keyword evidence="8 9" id="KW-0539">Nucleus</keyword>